<dbReference type="EMBL" id="MU006561">
    <property type="protein sequence ID" value="KAF2751862.1"/>
    <property type="molecule type" value="Genomic_DNA"/>
</dbReference>
<proteinExistence type="predicted"/>
<accession>A0A6A6VML6</accession>
<reference evidence="1" key="1">
    <citation type="journal article" date="2020" name="Stud. Mycol.">
        <title>101 Dothideomycetes genomes: a test case for predicting lifestyles and emergence of pathogens.</title>
        <authorList>
            <person name="Haridas S."/>
            <person name="Albert R."/>
            <person name="Binder M."/>
            <person name="Bloem J."/>
            <person name="Labutti K."/>
            <person name="Salamov A."/>
            <person name="Andreopoulos B."/>
            <person name="Baker S."/>
            <person name="Barry K."/>
            <person name="Bills G."/>
            <person name="Bluhm B."/>
            <person name="Cannon C."/>
            <person name="Castanera R."/>
            <person name="Culley D."/>
            <person name="Daum C."/>
            <person name="Ezra D."/>
            <person name="Gonzalez J."/>
            <person name="Henrissat B."/>
            <person name="Kuo A."/>
            <person name="Liang C."/>
            <person name="Lipzen A."/>
            <person name="Lutzoni F."/>
            <person name="Magnuson J."/>
            <person name="Mondo S."/>
            <person name="Nolan M."/>
            <person name="Ohm R."/>
            <person name="Pangilinan J."/>
            <person name="Park H.-J."/>
            <person name="Ramirez L."/>
            <person name="Alfaro M."/>
            <person name="Sun H."/>
            <person name="Tritt A."/>
            <person name="Yoshinaga Y."/>
            <person name="Zwiers L.-H."/>
            <person name="Turgeon B."/>
            <person name="Goodwin S."/>
            <person name="Spatafora J."/>
            <person name="Crous P."/>
            <person name="Grigoriev I."/>
        </authorList>
    </citation>
    <scope>NUCLEOTIDE SEQUENCE</scope>
    <source>
        <strain evidence="1">CBS 119925</strain>
    </source>
</reference>
<evidence type="ECO:0000313" key="1">
    <source>
        <dbReference type="EMBL" id="KAF2751862.1"/>
    </source>
</evidence>
<dbReference type="Proteomes" id="UP000799440">
    <property type="component" value="Unassembled WGS sequence"/>
</dbReference>
<organism evidence="1 2">
    <name type="scientific">Sporormia fimetaria CBS 119925</name>
    <dbReference type="NCBI Taxonomy" id="1340428"/>
    <lineage>
        <taxon>Eukaryota</taxon>
        <taxon>Fungi</taxon>
        <taxon>Dikarya</taxon>
        <taxon>Ascomycota</taxon>
        <taxon>Pezizomycotina</taxon>
        <taxon>Dothideomycetes</taxon>
        <taxon>Pleosporomycetidae</taxon>
        <taxon>Pleosporales</taxon>
        <taxon>Sporormiaceae</taxon>
        <taxon>Sporormia</taxon>
    </lineage>
</organism>
<protein>
    <submittedName>
        <fullName evidence="1">Uncharacterized protein</fullName>
    </submittedName>
</protein>
<name>A0A6A6VML6_9PLEO</name>
<gene>
    <name evidence="1" type="ORF">M011DRAFT_463360</name>
</gene>
<evidence type="ECO:0000313" key="2">
    <source>
        <dbReference type="Proteomes" id="UP000799440"/>
    </source>
</evidence>
<keyword evidence="2" id="KW-1185">Reference proteome</keyword>
<sequence>MPYIVHTDRIFDHKRSLVHLPYSQCSSTSLHTTPHSLIAPEHTLTLAPQGTNHVPYLHTIYEPMYDEIPATPLQKIKARQMQVVSDVIVIVLRPASRAKIYTPVQSTDKMMIPYRQCKKTYNTTLFACGHPPYYSTGAKRLVFGRSDERPNFPLAMVVCVVYYQC</sequence>
<dbReference type="AlphaFoldDB" id="A0A6A6VML6"/>